<protein>
    <submittedName>
        <fullName evidence="1">Uncharacterized protein</fullName>
    </submittedName>
</protein>
<dbReference type="RefSeq" id="WP_119497345.1">
    <property type="nucleotide sequence ID" value="NZ_NRJH01000051.1"/>
</dbReference>
<proteinExistence type="predicted"/>
<sequence>MPAKKKHKKLVACILLALVVVVACLLYINRHIFSQMQTTLAQRQAKIQEQRAFVTKLISLNQAYIPLAQGEKNNYCYIIAPLDNNLTLLNDYFRAGANTQKNLCGQVYYIPVADQTASNYPKIAYIFNQLPQERQGLLKHWQELPNGENQALVTLAQWQKDFALSSYEFPIFIKYQVDNQASSWYDGQRAQREILQFKP</sequence>
<organism evidence="1 2">
    <name type="scientific">Psittacicella melopsittaci</name>
    <dbReference type="NCBI Taxonomy" id="2028576"/>
    <lineage>
        <taxon>Bacteria</taxon>
        <taxon>Pseudomonadati</taxon>
        <taxon>Pseudomonadota</taxon>
        <taxon>Gammaproteobacteria</taxon>
        <taxon>Pasteurellales</taxon>
        <taxon>Psittacicellaceae</taxon>
        <taxon>Psittacicella</taxon>
    </lineage>
</organism>
<keyword evidence="2" id="KW-1185">Reference proteome</keyword>
<accession>A0A3A1Y2U5</accession>
<reference evidence="1 2" key="1">
    <citation type="submission" date="2017-08" db="EMBL/GenBank/DDBJ databases">
        <title>Reclassification of Bisgaard taxon 37 and 44.</title>
        <authorList>
            <person name="Christensen H."/>
        </authorList>
    </citation>
    <scope>NUCLEOTIDE SEQUENCE [LARGE SCALE GENOMIC DNA]</scope>
    <source>
        <strain evidence="1 2">B96_4</strain>
    </source>
</reference>
<dbReference type="AlphaFoldDB" id="A0A3A1Y2U5"/>
<dbReference type="OrthoDB" id="5679022at2"/>
<evidence type="ECO:0000313" key="2">
    <source>
        <dbReference type="Proteomes" id="UP000266258"/>
    </source>
</evidence>
<dbReference type="EMBL" id="NRJH01000051">
    <property type="protein sequence ID" value="RIY31885.1"/>
    <property type="molecule type" value="Genomic_DNA"/>
</dbReference>
<dbReference type="PROSITE" id="PS51257">
    <property type="entry name" value="PROKAR_LIPOPROTEIN"/>
    <property type="match status" value="1"/>
</dbReference>
<gene>
    <name evidence="1" type="ORF">CJP74_05880</name>
</gene>
<dbReference type="Proteomes" id="UP000266258">
    <property type="component" value="Unassembled WGS sequence"/>
</dbReference>
<comment type="caution">
    <text evidence="1">The sequence shown here is derived from an EMBL/GenBank/DDBJ whole genome shotgun (WGS) entry which is preliminary data.</text>
</comment>
<evidence type="ECO:0000313" key="1">
    <source>
        <dbReference type="EMBL" id="RIY31885.1"/>
    </source>
</evidence>
<name>A0A3A1Y2U5_9GAMM</name>